<keyword evidence="2" id="KW-0408">Iron</keyword>
<comment type="similarity">
    <text evidence="1">Belongs to the cytochrome P450 family.</text>
</comment>
<dbReference type="SUPFAM" id="SSF48264">
    <property type="entry name" value="Cytochrome P450"/>
    <property type="match status" value="1"/>
</dbReference>
<dbReference type="PANTHER" id="PTHR24293:SF0">
    <property type="entry name" value="CYP46A1 PROTEIN-RELATED"/>
    <property type="match status" value="1"/>
</dbReference>
<evidence type="ECO:0000256" key="2">
    <source>
        <dbReference type="ARBA" id="ARBA00023004"/>
    </source>
</evidence>
<protein>
    <submittedName>
        <fullName evidence="3">CP46A hydroxylase</fullName>
    </submittedName>
</protein>
<dbReference type="PRINTS" id="PR00463">
    <property type="entry name" value="EP450I"/>
</dbReference>
<dbReference type="InterPro" id="IPR036396">
    <property type="entry name" value="Cyt_P450_sf"/>
</dbReference>
<dbReference type="InterPro" id="IPR001128">
    <property type="entry name" value="Cyt_P450"/>
</dbReference>
<feature type="non-terminal residue" evidence="3">
    <location>
        <position position="352"/>
    </location>
</feature>
<dbReference type="InterPro" id="IPR039983">
    <property type="entry name" value="CYP46A1"/>
</dbReference>
<evidence type="ECO:0000313" key="3">
    <source>
        <dbReference type="EMBL" id="MBN3277412.1"/>
    </source>
</evidence>
<sequence>FLKGMVGVFNEKAECLMEKLEEKAESQSPVGMHFMFNCVTLDVIAKVAFGMDLNLLDDSETPFPHAISTCLKGVAQYIRNPYTMYMPWHWKFVKEVRNSAELLRKTGKECIENRKRIIKNGEEVPDDILTQILKSAEQEGDYDDEVMLDNFITFFIAGQETTANQLSFTVMELTKQPEIIKKLRFEVDDVIGSKREINYEDIGKLTYLSQVLKESLRLYPPAPGTARWIPKDTVIEGVQIPGGIAAIFSTYVMGRMEKCFKDPLKFDPGRFHPDAPKPYYCYFPFALGHRSCLGQTFSQMEAKVVMAKLLQRFELKLVPGQTFEIMDTGSLRPRDGVVCTVKCRVADCKGNT</sequence>
<reference evidence="3" key="1">
    <citation type="journal article" date="2021" name="Cell">
        <title>Tracing the genetic footprints of vertebrate landing in non-teleost ray-finned fishes.</title>
        <authorList>
            <person name="Bi X."/>
            <person name="Wang K."/>
            <person name="Yang L."/>
            <person name="Pan H."/>
            <person name="Jiang H."/>
            <person name="Wei Q."/>
            <person name="Fang M."/>
            <person name="Yu H."/>
            <person name="Zhu C."/>
            <person name="Cai Y."/>
            <person name="He Y."/>
            <person name="Gan X."/>
            <person name="Zeng H."/>
            <person name="Yu D."/>
            <person name="Zhu Y."/>
            <person name="Jiang H."/>
            <person name="Qiu Q."/>
            <person name="Yang H."/>
            <person name="Zhang Y.E."/>
            <person name="Wang W."/>
            <person name="Zhu M."/>
            <person name="He S."/>
            <person name="Zhang G."/>
        </authorList>
    </citation>
    <scope>NUCLEOTIDE SEQUENCE</scope>
    <source>
        <strain evidence="3">Pddl_001</strain>
    </source>
</reference>
<dbReference type="CDD" id="cd20613">
    <property type="entry name" value="CYP46A1-like"/>
    <property type="match status" value="1"/>
</dbReference>
<evidence type="ECO:0000313" key="4">
    <source>
        <dbReference type="Proteomes" id="UP001166093"/>
    </source>
</evidence>
<dbReference type="Pfam" id="PF00067">
    <property type="entry name" value="p450"/>
    <property type="match status" value="1"/>
</dbReference>
<evidence type="ECO:0000256" key="1">
    <source>
        <dbReference type="ARBA" id="ARBA00010617"/>
    </source>
</evidence>
<keyword evidence="4" id="KW-1185">Reference proteome</keyword>
<accession>A0ABS2XT71</accession>
<dbReference type="EMBL" id="JAAWVQ010069966">
    <property type="protein sequence ID" value="MBN3277412.1"/>
    <property type="molecule type" value="Genomic_DNA"/>
</dbReference>
<comment type="caution">
    <text evidence="3">The sequence shown here is derived from an EMBL/GenBank/DDBJ whole genome shotgun (WGS) entry which is preliminary data.</text>
</comment>
<dbReference type="InterPro" id="IPR002401">
    <property type="entry name" value="Cyt_P450_E_grp-I"/>
</dbReference>
<dbReference type="PANTHER" id="PTHR24293">
    <property type="entry name" value="CYTOCHROME P450 FAMILY 46 SUBFAMILY A"/>
    <property type="match status" value="1"/>
</dbReference>
<dbReference type="PRINTS" id="PR00385">
    <property type="entry name" value="P450"/>
</dbReference>
<name>A0ABS2XT71_POLSP</name>
<dbReference type="Proteomes" id="UP001166093">
    <property type="component" value="Unassembled WGS sequence"/>
</dbReference>
<proteinExistence type="inferred from homology"/>
<feature type="non-terminal residue" evidence="3">
    <location>
        <position position="1"/>
    </location>
</feature>
<gene>
    <name evidence="3" type="primary">Cyp46a1_1</name>
    <name evidence="3" type="ORF">GTO93_0002654</name>
</gene>
<dbReference type="Gene3D" id="1.10.630.10">
    <property type="entry name" value="Cytochrome P450"/>
    <property type="match status" value="1"/>
</dbReference>
<organism evidence="3 4">
    <name type="scientific">Polyodon spathula</name>
    <name type="common">North American paddlefish</name>
    <name type="synonym">Squalus spathula</name>
    <dbReference type="NCBI Taxonomy" id="7913"/>
    <lineage>
        <taxon>Eukaryota</taxon>
        <taxon>Metazoa</taxon>
        <taxon>Chordata</taxon>
        <taxon>Craniata</taxon>
        <taxon>Vertebrata</taxon>
        <taxon>Euteleostomi</taxon>
        <taxon>Actinopterygii</taxon>
        <taxon>Chondrostei</taxon>
        <taxon>Acipenseriformes</taxon>
        <taxon>Polyodontidae</taxon>
        <taxon>Polyodon</taxon>
    </lineage>
</organism>